<keyword evidence="2" id="KW-0472">Membrane</keyword>
<feature type="compositionally biased region" description="Pro residues" evidence="1">
    <location>
        <begin position="1"/>
        <end position="23"/>
    </location>
</feature>
<keyword evidence="2" id="KW-0812">Transmembrane</keyword>
<evidence type="ECO:0008006" key="5">
    <source>
        <dbReference type="Google" id="ProtNLM"/>
    </source>
</evidence>
<protein>
    <recommendedName>
        <fullName evidence="5">Integral membrane protein</fullName>
    </recommendedName>
</protein>
<dbReference type="Proteomes" id="UP001440984">
    <property type="component" value="Unassembled WGS sequence"/>
</dbReference>
<feature type="region of interest" description="Disordered" evidence="1">
    <location>
        <begin position="1"/>
        <end position="30"/>
    </location>
</feature>
<feature type="transmembrane region" description="Helical" evidence="2">
    <location>
        <begin position="39"/>
        <end position="60"/>
    </location>
</feature>
<keyword evidence="2" id="KW-1133">Transmembrane helix</keyword>
<feature type="transmembrane region" description="Helical" evidence="2">
    <location>
        <begin position="152"/>
        <end position="173"/>
    </location>
</feature>
<reference evidence="3 4" key="1">
    <citation type="submission" date="2024-05" db="EMBL/GenBank/DDBJ databases">
        <authorList>
            <person name="Zhao H."/>
            <person name="Xu Y."/>
            <person name="Lin S."/>
            <person name="Spain J.C."/>
            <person name="Zhou N.-Y."/>
        </authorList>
    </citation>
    <scope>NUCLEOTIDE SEQUENCE [LARGE SCALE GENOMIC DNA]</scope>
    <source>
        <strain evidence="3 4">NEAU-NG30</strain>
    </source>
</reference>
<sequence length="185" mass="19619">MSEGFPPGPPQPYGGFPPAPPPYAGQNARPERPREVRRAAFAWWAAVACWFLGSLSSQVLGGNVLRFTTFRSVRTGDGTVVTSATEGPLPTGIAVVTFLVLGALWALLVYGMYRGARWARILLAILGVLGILNVVLQLIAVAGANGMTAGDLAHLLFFLGTLVLSITGFVLMFKDGAVPYFAKRG</sequence>
<feature type="transmembrane region" description="Helical" evidence="2">
    <location>
        <begin position="89"/>
        <end position="109"/>
    </location>
</feature>
<organism evidence="3 4">
    <name type="scientific">Amycolatopsis melonis</name>
    <dbReference type="NCBI Taxonomy" id="3156488"/>
    <lineage>
        <taxon>Bacteria</taxon>
        <taxon>Bacillati</taxon>
        <taxon>Actinomycetota</taxon>
        <taxon>Actinomycetes</taxon>
        <taxon>Pseudonocardiales</taxon>
        <taxon>Pseudonocardiaceae</taxon>
        <taxon>Amycolatopsis</taxon>
    </lineage>
</organism>
<dbReference type="EMBL" id="JBDZYD010000008">
    <property type="protein sequence ID" value="MEQ0562025.1"/>
    <property type="molecule type" value="Genomic_DNA"/>
</dbReference>
<feature type="transmembrane region" description="Helical" evidence="2">
    <location>
        <begin position="121"/>
        <end position="140"/>
    </location>
</feature>
<gene>
    <name evidence="3" type="ORF">ABJI51_23320</name>
</gene>
<proteinExistence type="predicted"/>
<name>A0ABV0LI90_9PSEU</name>
<dbReference type="RefSeq" id="WP_348953415.1">
    <property type="nucleotide sequence ID" value="NZ_JBDZYD010000008.1"/>
</dbReference>
<accession>A0ABV0LI90</accession>
<keyword evidence="4" id="KW-1185">Reference proteome</keyword>
<comment type="caution">
    <text evidence="3">The sequence shown here is derived from an EMBL/GenBank/DDBJ whole genome shotgun (WGS) entry which is preliminary data.</text>
</comment>
<evidence type="ECO:0000313" key="3">
    <source>
        <dbReference type="EMBL" id="MEQ0562025.1"/>
    </source>
</evidence>
<evidence type="ECO:0000256" key="2">
    <source>
        <dbReference type="SAM" id="Phobius"/>
    </source>
</evidence>
<evidence type="ECO:0000256" key="1">
    <source>
        <dbReference type="SAM" id="MobiDB-lite"/>
    </source>
</evidence>
<evidence type="ECO:0000313" key="4">
    <source>
        <dbReference type="Proteomes" id="UP001440984"/>
    </source>
</evidence>